<keyword evidence="1" id="KW-1133">Transmembrane helix</keyword>
<dbReference type="EMBL" id="AMPO01000005">
    <property type="protein sequence ID" value="EKF85722.1"/>
    <property type="molecule type" value="Genomic_DNA"/>
</dbReference>
<evidence type="ECO:0000313" key="2">
    <source>
        <dbReference type="EMBL" id="EKF85722.1"/>
    </source>
</evidence>
<dbReference type="RefSeq" id="WP_004030604.1">
    <property type="nucleotide sequence ID" value="NZ_AMPO01000005.1"/>
</dbReference>
<dbReference type="Proteomes" id="UP000007360">
    <property type="component" value="Unassembled WGS sequence"/>
</dbReference>
<dbReference type="AlphaFoldDB" id="K2R3A9"/>
<gene>
    <name evidence="2" type="ORF">A994_06570</name>
</gene>
<protein>
    <submittedName>
        <fullName evidence="2">Uncharacterized protein</fullName>
    </submittedName>
</protein>
<evidence type="ECO:0000313" key="3">
    <source>
        <dbReference type="Proteomes" id="UP000007360"/>
    </source>
</evidence>
<keyword evidence="1" id="KW-0812">Transmembrane</keyword>
<accession>K2R3A9</accession>
<feature type="transmembrane region" description="Helical" evidence="1">
    <location>
        <begin position="34"/>
        <end position="67"/>
    </location>
</feature>
<organism evidence="2 3">
    <name type="scientific">Methanobacterium formicicum (strain DSM 3637 / PP1)</name>
    <dbReference type="NCBI Taxonomy" id="1204725"/>
    <lineage>
        <taxon>Archaea</taxon>
        <taxon>Methanobacteriati</taxon>
        <taxon>Methanobacteriota</taxon>
        <taxon>Methanomada group</taxon>
        <taxon>Methanobacteria</taxon>
        <taxon>Methanobacteriales</taxon>
        <taxon>Methanobacteriaceae</taxon>
        <taxon>Methanobacterium</taxon>
    </lineage>
</organism>
<reference evidence="2 3" key="1">
    <citation type="journal article" date="2012" name="J. Bacteriol.">
        <title>Draft genome sequence of Methanobacterium formicicum DSM 3637, an archaebacterium isolated from the methane producer amoeba Pelomyxa palustris.</title>
        <authorList>
            <person name="Gutierrez G."/>
        </authorList>
    </citation>
    <scope>NUCLEOTIDE SEQUENCE [LARGE SCALE GENOMIC DNA]</scope>
    <source>
        <strain evidence="3">DSM 3637 / PP1</strain>
    </source>
</reference>
<keyword evidence="1" id="KW-0472">Membrane</keyword>
<proteinExistence type="predicted"/>
<dbReference type="PATRIC" id="fig|1204725.3.peg.1317"/>
<evidence type="ECO:0000256" key="1">
    <source>
        <dbReference type="SAM" id="Phobius"/>
    </source>
</evidence>
<keyword evidence="3" id="KW-1185">Reference proteome</keyword>
<name>K2R3A9_METFP</name>
<comment type="caution">
    <text evidence="2">The sequence shown here is derived from an EMBL/GenBank/DDBJ whole genome shotgun (WGS) entry which is preliminary data.</text>
</comment>
<sequence length="76" mass="8577">MTDNLCYRKDNVTIFLNKNETLFNNKFKLYIMDILSTIFSGMSAVIIGIILGLIIAAIIGVTALVIIKIRDRNKDQ</sequence>